<reference evidence="1" key="1">
    <citation type="submission" date="2023-08" db="EMBL/GenBank/DDBJ databases">
        <title>Reference Genome Resource for the Citrus Pathogen Phytophthora citrophthora.</title>
        <authorList>
            <person name="Moller H."/>
            <person name="Coetzee B."/>
            <person name="Rose L.J."/>
            <person name="Van Niekerk J.M."/>
        </authorList>
    </citation>
    <scope>NUCLEOTIDE SEQUENCE</scope>
    <source>
        <strain evidence="1">STE-U-9442</strain>
    </source>
</reference>
<protein>
    <submittedName>
        <fullName evidence="1">Uncharacterized protein</fullName>
    </submittedName>
</protein>
<gene>
    <name evidence="1" type="ORF">P3T76_008337</name>
    <name evidence="2" type="ORF">P3T76_008341</name>
</gene>
<organism evidence="1 3">
    <name type="scientific">Phytophthora citrophthora</name>
    <dbReference type="NCBI Taxonomy" id="4793"/>
    <lineage>
        <taxon>Eukaryota</taxon>
        <taxon>Sar</taxon>
        <taxon>Stramenopiles</taxon>
        <taxon>Oomycota</taxon>
        <taxon>Peronosporomycetes</taxon>
        <taxon>Peronosporales</taxon>
        <taxon>Peronosporaceae</taxon>
        <taxon>Phytophthora</taxon>
    </lineage>
</organism>
<evidence type="ECO:0000313" key="2">
    <source>
        <dbReference type="EMBL" id="KAK1940018.1"/>
    </source>
</evidence>
<dbReference type="EMBL" id="JASMQC010000015">
    <property type="protein sequence ID" value="KAK1940014.1"/>
    <property type="molecule type" value="Genomic_DNA"/>
</dbReference>
<comment type="caution">
    <text evidence="1">The sequence shown here is derived from an EMBL/GenBank/DDBJ whole genome shotgun (WGS) entry which is preliminary data.</text>
</comment>
<dbReference type="EMBL" id="JASMQC010000015">
    <property type="protein sequence ID" value="KAK1940018.1"/>
    <property type="molecule type" value="Genomic_DNA"/>
</dbReference>
<dbReference type="Proteomes" id="UP001259832">
    <property type="component" value="Unassembled WGS sequence"/>
</dbReference>
<sequence>MPVGFITLGILQLWPKRLNLSRLIFKATTWLGTSDNSSHTWKQRGIRFTRKTSSEDGESI</sequence>
<keyword evidence="3" id="KW-1185">Reference proteome</keyword>
<dbReference type="AlphaFoldDB" id="A0AAD9LM08"/>
<evidence type="ECO:0000313" key="3">
    <source>
        <dbReference type="Proteomes" id="UP001259832"/>
    </source>
</evidence>
<evidence type="ECO:0000313" key="1">
    <source>
        <dbReference type="EMBL" id="KAK1940014.1"/>
    </source>
</evidence>
<name>A0AAD9LM08_9STRA</name>
<accession>A0AAD9LM08</accession>
<proteinExistence type="predicted"/>